<sequence>MGNHITVLLGTEMKLRYTHKKALARLRNLKGTAYGGHGSPITKGSSNAGGRNHDNILTARDSHGRTAFGDRPFKT</sequence>
<evidence type="ECO:0000256" key="1">
    <source>
        <dbReference type="SAM" id="MobiDB-lite"/>
    </source>
</evidence>
<comment type="caution">
    <text evidence="2">The sequence shown here is derived from an EMBL/GenBank/DDBJ whole genome shotgun (WGS) entry which is preliminary data.</text>
</comment>
<proteinExistence type="predicted"/>
<evidence type="ECO:0000313" key="3">
    <source>
        <dbReference type="Proteomes" id="UP001063166"/>
    </source>
</evidence>
<dbReference type="Proteomes" id="UP001063166">
    <property type="component" value="Unassembled WGS sequence"/>
</dbReference>
<name>A0A9P3UP87_LYOSH</name>
<accession>A0A9P3UP87</accession>
<reference evidence="2" key="1">
    <citation type="submission" date="2022-07" db="EMBL/GenBank/DDBJ databases">
        <title>The genome of Lyophyllum shimeji provides insight into the initial evolution of ectomycorrhizal fungal genome.</title>
        <authorList>
            <person name="Kobayashi Y."/>
            <person name="Shibata T."/>
            <person name="Hirakawa H."/>
            <person name="Shigenobu S."/>
            <person name="Nishiyama T."/>
            <person name="Yamada A."/>
            <person name="Hasebe M."/>
            <person name="Kawaguchi M."/>
        </authorList>
    </citation>
    <scope>NUCLEOTIDE SEQUENCE</scope>
    <source>
        <strain evidence="2">AT787</strain>
    </source>
</reference>
<organism evidence="2 3">
    <name type="scientific">Lyophyllum shimeji</name>
    <name type="common">Hon-shimeji</name>
    <name type="synonym">Tricholoma shimeji</name>
    <dbReference type="NCBI Taxonomy" id="47721"/>
    <lineage>
        <taxon>Eukaryota</taxon>
        <taxon>Fungi</taxon>
        <taxon>Dikarya</taxon>
        <taxon>Basidiomycota</taxon>
        <taxon>Agaricomycotina</taxon>
        <taxon>Agaricomycetes</taxon>
        <taxon>Agaricomycetidae</taxon>
        <taxon>Agaricales</taxon>
        <taxon>Tricholomatineae</taxon>
        <taxon>Lyophyllaceae</taxon>
        <taxon>Lyophyllum</taxon>
    </lineage>
</organism>
<dbReference type="EMBL" id="BRPK01000011">
    <property type="protein sequence ID" value="GLB42474.1"/>
    <property type="molecule type" value="Genomic_DNA"/>
</dbReference>
<protein>
    <submittedName>
        <fullName evidence="2">Uncharacterized protein</fullName>
    </submittedName>
</protein>
<evidence type="ECO:0000313" key="2">
    <source>
        <dbReference type="EMBL" id="GLB42474.1"/>
    </source>
</evidence>
<keyword evidence="3" id="KW-1185">Reference proteome</keyword>
<gene>
    <name evidence="2" type="ORF">LshimejAT787_1104890</name>
</gene>
<dbReference type="AlphaFoldDB" id="A0A9P3UP87"/>
<feature type="region of interest" description="Disordered" evidence="1">
    <location>
        <begin position="31"/>
        <end position="75"/>
    </location>
</feature>